<dbReference type="RefSeq" id="WP_090599424.1">
    <property type="nucleotide sequence ID" value="NZ_FNCS01000023.1"/>
</dbReference>
<dbReference type="Proteomes" id="UP000199495">
    <property type="component" value="Unassembled WGS sequence"/>
</dbReference>
<dbReference type="EMBL" id="FNCS01000023">
    <property type="protein sequence ID" value="SDH12681.1"/>
    <property type="molecule type" value="Genomic_DNA"/>
</dbReference>
<accession>A0A1G7ZVG6</accession>
<keyword evidence="1" id="KW-0472">Membrane</keyword>
<keyword evidence="1" id="KW-0812">Transmembrane</keyword>
<protein>
    <submittedName>
        <fullName evidence="2">Uncharacterized protein</fullName>
    </submittedName>
</protein>
<keyword evidence="3" id="KW-1185">Reference proteome</keyword>
<organism evidence="2 3">
    <name type="scientific">Pelagibacterium luteolum</name>
    <dbReference type="NCBI Taxonomy" id="440168"/>
    <lineage>
        <taxon>Bacteria</taxon>
        <taxon>Pseudomonadati</taxon>
        <taxon>Pseudomonadota</taxon>
        <taxon>Alphaproteobacteria</taxon>
        <taxon>Hyphomicrobiales</taxon>
        <taxon>Devosiaceae</taxon>
        <taxon>Pelagibacterium</taxon>
    </lineage>
</organism>
<evidence type="ECO:0000313" key="3">
    <source>
        <dbReference type="Proteomes" id="UP000199495"/>
    </source>
</evidence>
<proteinExistence type="predicted"/>
<name>A0A1G7ZVG6_9HYPH</name>
<feature type="transmembrane region" description="Helical" evidence="1">
    <location>
        <begin position="49"/>
        <end position="69"/>
    </location>
</feature>
<evidence type="ECO:0000256" key="1">
    <source>
        <dbReference type="SAM" id="Phobius"/>
    </source>
</evidence>
<evidence type="ECO:0000313" key="2">
    <source>
        <dbReference type="EMBL" id="SDH12681.1"/>
    </source>
</evidence>
<keyword evidence="1" id="KW-1133">Transmembrane helix</keyword>
<dbReference type="AlphaFoldDB" id="A0A1G7ZVG6"/>
<reference evidence="2 3" key="1">
    <citation type="submission" date="2016-10" db="EMBL/GenBank/DDBJ databases">
        <authorList>
            <person name="de Groot N.N."/>
        </authorList>
    </citation>
    <scope>NUCLEOTIDE SEQUENCE [LARGE SCALE GENOMIC DNA]</scope>
    <source>
        <strain evidence="2 3">CGMCC 1.10267</strain>
    </source>
</reference>
<gene>
    <name evidence="2" type="ORF">SAMN04487974_12317</name>
</gene>
<sequence length="79" mass="8436">MDSLIDFSRVSRLGHCATEAFHCVETSSGLIQILDGQGGGNDEYLGRNLWLGLVALAELIVIGYATSWFGGSPQPAPQQ</sequence>